<dbReference type="InterPro" id="IPR050123">
    <property type="entry name" value="Prok_molybdopt-oxidoreductase"/>
</dbReference>
<comment type="similarity">
    <text evidence="2">Belongs to the complex I 75 kDa subunit family.</text>
</comment>
<proteinExistence type="inferred from homology"/>
<organism evidence="11">
    <name type="scientific">Pylaiella littoralis</name>
    <name type="common">Seaweed</name>
    <name type="synonym">Conferva littoralis</name>
    <dbReference type="NCBI Taxonomy" id="2885"/>
    <lineage>
        <taxon>Eukaryota</taxon>
        <taxon>Sar</taxon>
        <taxon>Stramenopiles</taxon>
        <taxon>Ochrophyta</taxon>
        <taxon>PX clade</taxon>
        <taxon>Phaeophyceae</taxon>
        <taxon>Ectocarpales</taxon>
        <taxon>Acinetosporaceae</taxon>
        <taxon>Pylaiella</taxon>
    </lineage>
</organism>
<dbReference type="GO" id="GO:0051539">
    <property type="term" value="F:4 iron, 4 sulfur cluster binding"/>
    <property type="evidence" value="ECO:0007669"/>
    <property type="project" value="UniProtKB-KW"/>
</dbReference>
<dbReference type="PROSITE" id="PS00643">
    <property type="entry name" value="COMPLEX1_75K_3"/>
    <property type="match status" value="1"/>
</dbReference>
<evidence type="ECO:0000256" key="6">
    <source>
        <dbReference type="ARBA" id="ARBA00023004"/>
    </source>
</evidence>
<dbReference type="PIRSF" id="PIRSF000309">
    <property type="entry name" value="NAD_red_hyd_HoxU"/>
    <property type="match status" value="1"/>
</dbReference>
<keyword evidence="7" id="KW-0411">Iron-sulfur</keyword>
<reference evidence="12" key="3">
    <citation type="journal article" date="2001" name="J. Mol. Evol.">
        <title>The complete sequence of a brown algal mitochondrial genome, the ectocarpale Pylaiella littoralis (L.) Kjellm.</title>
        <authorList>
            <person name="Oudot M.P."/>
            <person name="Fontaine J.M."/>
            <person name="Rousvoal S."/>
            <person name="Kloareg B."/>
            <person name="Loiseaux-de Goer S."/>
        </authorList>
    </citation>
    <scope>NUCLEOTIDE SEQUENCE</scope>
</reference>
<dbReference type="GO" id="GO:0042773">
    <property type="term" value="P:ATP synthesis coupled electron transport"/>
    <property type="evidence" value="ECO:0007669"/>
    <property type="project" value="InterPro"/>
</dbReference>
<dbReference type="PANTHER" id="PTHR43105:SF13">
    <property type="entry name" value="NADH-UBIQUINONE OXIDOREDUCTASE 75 KDA SUBUNIT, MITOCHONDRIAL"/>
    <property type="match status" value="1"/>
</dbReference>
<dbReference type="InterPro" id="IPR001041">
    <property type="entry name" value="2Fe-2S_ferredoxin-type"/>
</dbReference>
<dbReference type="InterPro" id="IPR000283">
    <property type="entry name" value="NADH_UbQ_OxRdtase_75kDa_su_CS"/>
</dbReference>
<dbReference type="Pfam" id="PF22117">
    <property type="entry name" value="Fer4_Nqo3"/>
    <property type="match status" value="1"/>
</dbReference>
<evidence type="ECO:0000256" key="3">
    <source>
        <dbReference type="ARBA" id="ARBA00022485"/>
    </source>
</evidence>
<evidence type="ECO:0000256" key="9">
    <source>
        <dbReference type="ARBA" id="ARBA00034078"/>
    </source>
</evidence>
<evidence type="ECO:0000313" key="12">
    <source>
        <dbReference type="EMBL" id="CAC50856.1"/>
    </source>
</evidence>
<evidence type="ECO:0000256" key="5">
    <source>
        <dbReference type="ARBA" id="ARBA00022967"/>
    </source>
</evidence>
<dbReference type="EMBL" id="AJ277126">
    <property type="protein sequence ID" value="CAC50856.1"/>
    <property type="molecule type" value="Genomic_DNA"/>
</dbReference>
<dbReference type="GO" id="GO:0046872">
    <property type="term" value="F:metal ion binding"/>
    <property type="evidence" value="ECO:0007669"/>
    <property type="project" value="UniProtKB-KW"/>
</dbReference>
<dbReference type="PROSITE" id="PS00641">
    <property type="entry name" value="COMPLEX1_75K_1"/>
    <property type="match status" value="1"/>
</dbReference>
<dbReference type="PANTHER" id="PTHR43105">
    <property type="entry name" value="RESPIRATORY NITRATE REDUCTASE"/>
    <property type="match status" value="1"/>
</dbReference>
<keyword evidence="8" id="KW-0520">NAD</keyword>
<keyword evidence="6" id="KW-0408">Iron</keyword>
<geneLocation type="mitochondrion" evidence="11"/>
<evidence type="ECO:0000256" key="4">
    <source>
        <dbReference type="ARBA" id="ARBA00022723"/>
    </source>
</evidence>
<dbReference type="InterPro" id="IPR019574">
    <property type="entry name" value="NADH_UbQ_OxRdtase_Gsu_4Fe4S-bd"/>
</dbReference>
<dbReference type="AlphaFoldDB" id="Q9XNR7"/>
<sequence length="209" mass="23217">MLTISVNDLVIWLKKGSTVIQACQVAGAQVPRFCYHDKLFIAGNCRMCLVEVSKSPKPQASCALPFLPGLRIFTNTALVRKAQESVMELLLLHHPLDCPVCDQGGECELQEQSFNFGSDRGRFFFFKNSLGDTFWGSLIKTVLRRCVVCTRCVRYTHQIGGSDLIGTSNRGGHSEIGMFKENTLKTETSGGVIELCPVGWLSKKKLCFF</sequence>
<evidence type="ECO:0000256" key="1">
    <source>
        <dbReference type="ARBA" id="ARBA00001966"/>
    </source>
</evidence>
<protein>
    <submittedName>
        <fullName evidence="12">NADH dehydrogenase subunit 11</fullName>
    </submittedName>
    <submittedName>
        <fullName evidence="11">NADH:ubiquinone oxidoreductase subunit 11</fullName>
    </submittedName>
</protein>
<dbReference type="PROSITE" id="PS00642">
    <property type="entry name" value="COMPLEX1_75K_2"/>
    <property type="match status" value="1"/>
</dbReference>
<comment type="cofactor">
    <cofactor evidence="1">
        <name>[4Fe-4S] cluster</name>
        <dbReference type="ChEBI" id="CHEBI:49883"/>
    </cofactor>
</comment>
<dbReference type="FunFam" id="3.10.20.740:FF:000001">
    <property type="entry name" value="NADH-quinone oxidoreductase subunit G"/>
    <property type="match status" value="1"/>
</dbReference>
<dbReference type="InterPro" id="IPR036010">
    <property type="entry name" value="2Fe-2S_ferredoxin-like_sf"/>
</dbReference>
<reference evidence="11" key="2">
    <citation type="journal article" date="1999" name="Gene">
        <title>The mitochondrial Pylaiella littoralis nad11 gene contains only the N-terminal FeS-binding domain.</title>
        <authorList>
            <person name="Oudot M.P."/>
            <person name="Kloareg B."/>
            <person name="Loiseaux-de Goer S."/>
        </authorList>
    </citation>
    <scope>NUCLEOTIDE SEQUENCE</scope>
    <source>
        <strain evidence="11">roscoff</strain>
    </source>
</reference>
<dbReference type="SMART" id="SM00929">
    <property type="entry name" value="NADH-G_4Fe-4S_3"/>
    <property type="match status" value="1"/>
</dbReference>
<dbReference type="SUPFAM" id="SSF54292">
    <property type="entry name" value="2Fe-2S ferredoxin-like"/>
    <property type="match status" value="1"/>
</dbReference>
<dbReference type="InterPro" id="IPR016214">
    <property type="entry name" value="NAD-red_Hydgase_HoxS_gsu"/>
</dbReference>
<dbReference type="FunFam" id="3.30.70.20:FF:000002">
    <property type="entry name" value="NADH-ubiquinone oxidoreductase 75 kDa subunit"/>
    <property type="match status" value="1"/>
</dbReference>
<dbReference type="SUPFAM" id="SSF54862">
    <property type="entry name" value="4Fe-4S ferredoxins"/>
    <property type="match status" value="1"/>
</dbReference>
<keyword evidence="5" id="KW-1278">Translocase</keyword>
<dbReference type="GO" id="GO:0008137">
    <property type="term" value="F:NADH dehydrogenase (ubiquinone) activity"/>
    <property type="evidence" value="ECO:0007669"/>
    <property type="project" value="InterPro"/>
</dbReference>
<dbReference type="Pfam" id="PF10588">
    <property type="entry name" value="NADH-G_4Fe-4S_3"/>
    <property type="match status" value="1"/>
</dbReference>
<gene>
    <name evidence="11" type="primary">nad11</name>
</gene>
<keyword evidence="3" id="KW-0004">4Fe-4S</keyword>
<dbReference type="CDD" id="cd00207">
    <property type="entry name" value="fer2"/>
    <property type="match status" value="1"/>
</dbReference>
<keyword evidence="11" id="KW-0496">Mitochondrion</keyword>
<comment type="cofactor">
    <cofactor evidence="9">
        <name>[2Fe-2S] cluster</name>
        <dbReference type="ChEBI" id="CHEBI:190135"/>
    </cofactor>
</comment>
<evidence type="ECO:0000256" key="8">
    <source>
        <dbReference type="ARBA" id="ARBA00023027"/>
    </source>
</evidence>
<evidence type="ECO:0000256" key="2">
    <source>
        <dbReference type="ARBA" id="ARBA00005404"/>
    </source>
</evidence>
<dbReference type="GO" id="GO:0016491">
    <property type="term" value="F:oxidoreductase activity"/>
    <property type="evidence" value="ECO:0007669"/>
    <property type="project" value="InterPro"/>
</dbReference>
<feature type="domain" description="4Fe-4S His(Cys)3-ligated-type" evidence="10">
    <location>
        <begin position="78"/>
        <end position="117"/>
    </location>
</feature>
<evidence type="ECO:0000313" key="11">
    <source>
        <dbReference type="EMBL" id="AAD44050.1"/>
    </source>
</evidence>
<dbReference type="Pfam" id="PF13510">
    <property type="entry name" value="Fer2_4"/>
    <property type="match status" value="1"/>
</dbReference>
<accession>Q9XNR7</accession>
<dbReference type="Gene3D" id="3.10.20.740">
    <property type="match status" value="1"/>
</dbReference>
<dbReference type="PROSITE" id="PS51839">
    <property type="entry name" value="4FE4S_HC3"/>
    <property type="match status" value="1"/>
</dbReference>
<evidence type="ECO:0000256" key="7">
    <source>
        <dbReference type="ARBA" id="ARBA00023014"/>
    </source>
</evidence>
<dbReference type="GO" id="GO:0016020">
    <property type="term" value="C:membrane"/>
    <property type="evidence" value="ECO:0007669"/>
    <property type="project" value="InterPro"/>
</dbReference>
<dbReference type="EMBL" id="AF110139">
    <property type="protein sequence ID" value="AAD44050.1"/>
    <property type="molecule type" value="Genomic_DNA"/>
</dbReference>
<keyword evidence="4" id="KW-0479">Metal-binding</keyword>
<keyword evidence="11" id="KW-0830">Ubiquinone</keyword>
<evidence type="ECO:0000259" key="10">
    <source>
        <dbReference type="PROSITE" id="PS51839"/>
    </source>
</evidence>
<dbReference type="GeneID" id="803718"/>
<dbReference type="InterPro" id="IPR054351">
    <property type="entry name" value="NADH_UbQ_OxRdtase_ferredoxin"/>
</dbReference>
<name>Q9XNR7_PYLLI</name>
<reference evidence="11" key="1">
    <citation type="submission" date="1998-11" db="EMBL/GenBank/DDBJ databases">
        <authorList>
            <person name="Oudot M.-P."/>
            <person name="Loiseaux-de Goer S."/>
        </authorList>
    </citation>
    <scope>NUCLEOTIDE SEQUENCE</scope>
    <source>
        <strain evidence="11">roscoff</strain>
    </source>
</reference>
<dbReference type="RefSeq" id="NP_150415.1">
    <property type="nucleotide sequence ID" value="NC_003055.1"/>
</dbReference>